<evidence type="ECO:0000313" key="2">
    <source>
        <dbReference type="EMBL" id="KAF2533641.1"/>
    </source>
</evidence>
<feature type="region of interest" description="Disordered" evidence="1">
    <location>
        <begin position="1"/>
        <end position="21"/>
    </location>
</feature>
<accession>A0A8S9FKH9</accession>
<sequence>MALASGRHGARRHSITSSPGVATRHFKPRLHLKHLLQLSSELLLTSVVAHCGVVRPWLLTALGLLRLTRNSRQTVLRENHQIALFLSSFPPIGLSPIQCNSRPVMTRKGLGRLDKDLKTN</sequence>
<protein>
    <submittedName>
        <fullName evidence="2">Uncharacterized protein</fullName>
    </submittedName>
</protein>
<proteinExistence type="predicted"/>
<organism evidence="2">
    <name type="scientific">Brassica cretica</name>
    <name type="common">Mustard</name>
    <dbReference type="NCBI Taxonomy" id="69181"/>
    <lineage>
        <taxon>Eukaryota</taxon>
        <taxon>Viridiplantae</taxon>
        <taxon>Streptophyta</taxon>
        <taxon>Embryophyta</taxon>
        <taxon>Tracheophyta</taxon>
        <taxon>Spermatophyta</taxon>
        <taxon>Magnoliopsida</taxon>
        <taxon>eudicotyledons</taxon>
        <taxon>Gunneridae</taxon>
        <taxon>Pentapetalae</taxon>
        <taxon>rosids</taxon>
        <taxon>malvids</taxon>
        <taxon>Brassicales</taxon>
        <taxon>Brassicaceae</taxon>
        <taxon>Brassiceae</taxon>
        <taxon>Brassica</taxon>
    </lineage>
</organism>
<dbReference type="EMBL" id="QGKY02002305">
    <property type="protein sequence ID" value="KAF2533641.1"/>
    <property type="molecule type" value="Genomic_DNA"/>
</dbReference>
<dbReference type="AlphaFoldDB" id="A0A8S9FKH9"/>
<comment type="caution">
    <text evidence="2">The sequence shown here is derived from an EMBL/GenBank/DDBJ whole genome shotgun (WGS) entry which is preliminary data.</text>
</comment>
<reference evidence="2" key="1">
    <citation type="submission" date="2019-12" db="EMBL/GenBank/DDBJ databases">
        <title>Genome sequencing and annotation of Brassica cretica.</title>
        <authorList>
            <person name="Studholme D.J."/>
            <person name="Sarris P.F."/>
        </authorList>
    </citation>
    <scope>NUCLEOTIDE SEQUENCE</scope>
    <source>
        <strain evidence="2">PFS-102/07</strain>
        <tissue evidence="2">Leaf</tissue>
    </source>
</reference>
<name>A0A8S9FKH9_BRACR</name>
<evidence type="ECO:0000256" key="1">
    <source>
        <dbReference type="SAM" id="MobiDB-lite"/>
    </source>
</evidence>
<gene>
    <name evidence="2" type="ORF">F2Q70_00031787</name>
</gene>